<evidence type="ECO:0000313" key="7">
    <source>
        <dbReference type="Proteomes" id="UP000449209"/>
    </source>
</evidence>
<protein>
    <submittedName>
        <fullName evidence="6">SIS domain-containing protein</fullName>
    </submittedName>
</protein>
<dbReference type="Proteomes" id="UP000449209">
    <property type="component" value="Unassembled WGS sequence"/>
</dbReference>
<dbReference type="PANTHER" id="PTHR30514">
    <property type="entry name" value="GLUCOKINASE"/>
    <property type="match status" value="1"/>
</dbReference>
<evidence type="ECO:0000256" key="2">
    <source>
        <dbReference type="ARBA" id="ARBA00023125"/>
    </source>
</evidence>
<evidence type="ECO:0000259" key="4">
    <source>
        <dbReference type="PROSITE" id="PS51071"/>
    </source>
</evidence>
<dbReference type="GO" id="GO:0097367">
    <property type="term" value="F:carbohydrate derivative binding"/>
    <property type="evidence" value="ECO:0007669"/>
    <property type="project" value="InterPro"/>
</dbReference>
<dbReference type="InterPro" id="IPR046348">
    <property type="entry name" value="SIS_dom_sf"/>
</dbReference>
<dbReference type="GO" id="GO:0003677">
    <property type="term" value="F:DNA binding"/>
    <property type="evidence" value="ECO:0007669"/>
    <property type="project" value="UniProtKB-KW"/>
</dbReference>
<evidence type="ECO:0000259" key="5">
    <source>
        <dbReference type="PROSITE" id="PS51464"/>
    </source>
</evidence>
<reference evidence="6 7" key="1">
    <citation type="journal article" date="2019" name="Appl. Environ. Microbiol.">
        <title>Genetic determinants of hydroxycinnamic acid metabolism in heterofermentative lactobacilli.</title>
        <authorList>
            <person name="Gaur G."/>
            <person name="Oh J.H."/>
            <person name="Filannino P."/>
            <person name="Gobbetti M."/>
            <person name="van Pijkeren J.P."/>
            <person name="Ganzle M.G."/>
        </authorList>
    </citation>
    <scope>NUCLEOTIDE SEQUENCE [LARGE SCALE GENOMIC DNA]</scope>
    <source>
        <strain evidence="6 7">C5</strain>
    </source>
</reference>
<evidence type="ECO:0000256" key="3">
    <source>
        <dbReference type="ARBA" id="ARBA00023163"/>
    </source>
</evidence>
<sequence>MELNIFDRIKDIYPSLGHSSKSIADYFLANQTNASSKTVTELAGDCHVSVATISRFAKQLGYTNYSQLKWALSNQMSKSAPTIQEVADTDTPKMVAKKTLDANIETLNGTFDLMDEKDLEKAVNLIVHAKKLEFFGLGGSNIVALDAYHKFLRVPLNVLHDTEYHLALMQASRMSDSDCAVVISHTGNDTDTLEIAEALRSKHVPIIVITSFPNSPLAEYGNVDFFSISEDSRYRSEALLSLTSQLAINDCLYMLTAQYFGKSAEIVLDEIRSTISKKHPA</sequence>
<dbReference type="Pfam" id="PF01418">
    <property type="entry name" value="HTH_6"/>
    <property type="match status" value="1"/>
</dbReference>
<dbReference type="PANTHER" id="PTHR30514:SF1">
    <property type="entry name" value="HTH-TYPE TRANSCRIPTIONAL REGULATOR HEXR-RELATED"/>
    <property type="match status" value="1"/>
</dbReference>
<evidence type="ECO:0000256" key="1">
    <source>
        <dbReference type="ARBA" id="ARBA00023015"/>
    </source>
</evidence>
<keyword evidence="1" id="KW-0805">Transcription regulation</keyword>
<dbReference type="PROSITE" id="PS51071">
    <property type="entry name" value="HTH_RPIR"/>
    <property type="match status" value="1"/>
</dbReference>
<accession>A0A6N9I3H5</accession>
<keyword evidence="3" id="KW-0804">Transcription</keyword>
<keyword evidence="2" id="KW-0238">DNA-binding</keyword>
<dbReference type="SUPFAM" id="SSF53697">
    <property type="entry name" value="SIS domain"/>
    <property type="match status" value="1"/>
</dbReference>
<dbReference type="Pfam" id="PF01380">
    <property type="entry name" value="SIS"/>
    <property type="match status" value="1"/>
</dbReference>
<evidence type="ECO:0000313" key="6">
    <source>
        <dbReference type="EMBL" id="MYV17531.1"/>
    </source>
</evidence>
<dbReference type="EMBL" id="WEZQ01000014">
    <property type="protein sequence ID" value="MYV17531.1"/>
    <property type="molecule type" value="Genomic_DNA"/>
</dbReference>
<name>A0A6N9I3H5_9LACO</name>
<dbReference type="InterPro" id="IPR001347">
    <property type="entry name" value="SIS_dom"/>
</dbReference>
<dbReference type="GO" id="GO:0003700">
    <property type="term" value="F:DNA-binding transcription factor activity"/>
    <property type="evidence" value="ECO:0007669"/>
    <property type="project" value="InterPro"/>
</dbReference>
<dbReference type="AlphaFoldDB" id="A0A6N9I3H5"/>
<dbReference type="InterPro" id="IPR009057">
    <property type="entry name" value="Homeodomain-like_sf"/>
</dbReference>
<dbReference type="InterPro" id="IPR000281">
    <property type="entry name" value="HTH_RpiR"/>
</dbReference>
<organism evidence="6 7">
    <name type="scientific">Furfurilactobacillus milii</name>
    <dbReference type="NCBI Taxonomy" id="2888272"/>
    <lineage>
        <taxon>Bacteria</taxon>
        <taxon>Bacillati</taxon>
        <taxon>Bacillota</taxon>
        <taxon>Bacilli</taxon>
        <taxon>Lactobacillales</taxon>
        <taxon>Lactobacillaceae</taxon>
        <taxon>Furfurilactobacillus</taxon>
    </lineage>
</organism>
<gene>
    <name evidence="6" type="ORF">GB993_08440</name>
</gene>
<dbReference type="InterPro" id="IPR036388">
    <property type="entry name" value="WH-like_DNA-bd_sf"/>
</dbReference>
<feature type="domain" description="HTH rpiR-type" evidence="4">
    <location>
        <begin position="3"/>
        <end position="79"/>
    </location>
</feature>
<dbReference type="Gene3D" id="1.10.10.10">
    <property type="entry name" value="Winged helix-like DNA-binding domain superfamily/Winged helix DNA-binding domain"/>
    <property type="match status" value="1"/>
</dbReference>
<feature type="domain" description="SIS" evidence="5">
    <location>
        <begin position="122"/>
        <end position="262"/>
    </location>
</feature>
<dbReference type="CDD" id="cd05013">
    <property type="entry name" value="SIS_RpiR"/>
    <property type="match status" value="1"/>
</dbReference>
<dbReference type="PROSITE" id="PS51464">
    <property type="entry name" value="SIS"/>
    <property type="match status" value="1"/>
</dbReference>
<proteinExistence type="predicted"/>
<dbReference type="GO" id="GO:1901135">
    <property type="term" value="P:carbohydrate derivative metabolic process"/>
    <property type="evidence" value="ECO:0007669"/>
    <property type="project" value="InterPro"/>
</dbReference>
<dbReference type="InterPro" id="IPR047640">
    <property type="entry name" value="RpiR-like"/>
</dbReference>
<dbReference type="InterPro" id="IPR035472">
    <property type="entry name" value="RpiR-like_SIS"/>
</dbReference>
<dbReference type="Gene3D" id="3.40.50.10490">
    <property type="entry name" value="Glucose-6-phosphate isomerase like protein, domain 1"/>
    <property type="match status" value="1"/>
</dbReference>
<comment type="caution">
    <text evidence="6">The sequence shown here is derived from an EMBL/GenBank/DDBJ whole genome shotgun (WGS) entry which is preliminary data.</text>
</comment>
<dbReference type="RefSeq" id="WP_161003912.1">
    <property type="nucleotide sequence ID" value="NZ_WEZQ01000014.1"/>
</dbReference>
<dbReference type="SUPFAM" id="SSF46689">
    <property type="entry name" value="Homeodomain-like"/>
    <property type="match status" value="1"/>
</dbReference>
<dbReference type="OrthoDB" id="3684496at2"/>